<dbReference type="InterPro" id="IPR000917">
    <property type="entry name" value="Sulfatase_N"/>
</dbReference>
<dbReference type="InterPro" id="IPR013320">
    <property type="entry name" value="ConA-like_dom_sf"/>
</dbReference>
<protein>
    <submittedName>
        <fullName evidence="7">Arylsulfatase</fullName>
    </submittedName>
</protein>
<dbReference type="SUPFAM" id="SSF49899">
    <property type="entry name" value="Concanavalin A-like lectins/glucanases"/>
    <property type="match status" value="1"/>
</dbReference>
<proteinExistence type="inferred from homology"/>
<dbReference type="InterPro" id="IPR024607">
    <property type="entry name" value="Sulfatase_CS"/>
</dbReference>
<name>A0A554SQ24_9ACTN</name>
<dbReference type="Gene3D" id="3.30.1120.10">
    <property type="match status" value="1"/>
</dbReference>
<dbReference type="OrthoDB" id="9777306at2"/>
<dbReference type="RefSeq" id="WP_143911402.1">
    <property type="nucleotide sequence ID" value="NZ_VLNT01000001.1"/>
</dbReference>
<dbReference type="PROSITE" id="PS00523">
    <property type="entry name" value="SULFATASE_1"/>
    <property type="match status" value="1"/>
</dbReference>
<evidence type="ECO:0000256" key="1">
    <source>
        <dbReference type="ARBA" id="ARBA00008779"/>
    </source>
</evidence>
<dbReference type="SUPFAM" id="SSF53649">
    <property type="entry name" value="Alkaline phosphatase-like"/>
    <property type="match status" value="1"/>
</dbReference>
<organism evidence="7 8">
    <name type="scientific">Aeromicrobium piscarium</name>
    <dbReference type="NCBI Taxonomy" id="2590901"/>
    <lineage>
        <taxon>Bacteria</taxon>
        <taxon>Bacillati</taxon>
        <taxon>Actinomycetota</taxon>
        <taxon>Actinomycetes</taxon>
        <taxon>Propionibacteriales</taxon>
        <taxon>Nocardioidaceae</taxon>
        <taxon>Aeromicrobium</taxon>
    </lineage>
</organism>
<dbReference type="CDD" id="cd16025">
    <property type="entry name" value="PAS_like"/>
    <property type="match status" value="1"/>
</dbReference>
<keyword evidence="2" id="KW-0479">Metal-binding</keyword>
<evidence type="ECO:0000259" key="6">
    <source>
        <dbReference type="Pfam" id="PF00884"/>
    </source>
</evidence>
<evidence type="ECO:0000256" key="4">
    <source>
        <dbReference type="ARBA" id="ARBA00022837"/>
    </source>
</evidence>
<dbReference type="GO" id="GO:0046872">
    <property type="term" value="F:metal ion binding"/>
    <property type="evidence" value="ECO:0007669"/>
    <property type="project" value="UniProtKB-KW"/>
</dbReference>
<dbReference type="InterPro" id="IPR050738">
    <property type="entry name" value="Sulfatase"/>
</dbReference>
<dbReference type="Proteomes" id="UP000316988">
    <property type="component" value="Unassembled WGS sequence"/>
</dbReference>
<evidence type="ECO:0000313" key="7">
    <source>
        <dbReference type="EMBL" id="TSD68461.1"/>
    </source>
</evidence>
<dbReference type="InterPro" id="IPR017850">
    <property type="entry name" value="Alkaline_phosphatase_core_sf"/>
</dbReference>
<reference evidence="7 8" key="1">
    <citation type="submission" date="2019-07" db="EMBL/GenBank/DDBJ databases">
        <authorList>
            <person name="Zhao L.H."/>
        </authorList>
    </citation>
    <scope>NUCLEOTIDE SEQUENCE [LARGE SCALE GENOMIC DNA]</scope>
    <source>
        <strain evidence="7 8">Co35</strain>
    </source>
</reference>
<dbReference type="Gene3D" id="3.40.720.10">
    <property type="entry name" value="Alkaline Phosphatase, subunit A"/>
    <property type="match status" value="1"/>
</dbReference>
<evidence type="ECO:0000256" key="3">
    <source>
        <dbReference type="ARBA" id="ARBA00022801"/>
    </source>
</evidence>
<evidence type="ECO:0000313" key="8">
    <source>
        <dbReference type="Proteomes" id="UP000316988"/>
    </source>
</evidence>
<keyword evidence="4" id="KW-0106">Calcium</keyword>
<dbReference type="Pfam" id="PF00884">
    <property type="entry name" value="Sulfatase"/>
    <property type="match status" value="1"/>
</dbReference>
<feature type="domain" description="Sulfatase N-terminal" evidence="6">
    <location>
        <begin position="38"/>
        <end position="453"/>
    </location>
</feature>
<dbReference type="PANTHER" id="PTHR42693:SF43">
    <property type="entry name" value="BLL2667 PROTEIN"/>
    <property type="match status" value="1"/>
</dbReference>
<comment type="similarity">
    <text evidence="1">Belongs to the sulfatase family.</text>
</comment>
<evidence type="ECO:0000256" key="2">
    <source>
        <dbReference type="ARBA" id="ARBA00022723"/>
    </source>
</evidence>
<dbReference type="PANTHER" id="PTHR42693">
    <property type="entry name" value="ARYLSULFATASE FAMILY MEMBER"/>
    <property type="match status" value="1"/>
</dbReference>
<dbReference type="AlphaFoldDB" id="A0A554SQ24"/>
<gene>
    <name evidence="7" type="ORF">FNM00_02400</name>
</gene>
<sequence length="773" mass="86053">MSYETYPAGSSYPGAVEPTVQESRPAWPAPRTAPDGAPNVVTIVLDDLGYAQIGCFGGLGGRIETPHLDRLAAEGLRFRNFHVTPLCSPTRAALLTGRNAHAVGVGSIMEYATGFPGYNTMIPDETAMTPAILREHGYSTMALGKWHLTPDAENGPWGPFDRWPLAKGFDRFYGFLPGETSQWAPELWRDHHRVEVPAGPEDGYHLSADLVDTACSWIDEQNAVTPDKPYYLYLAFGAMHAPHHAPREWIEKYRGCFDVGWDVIRRETLERQIELGVVPPDTRLADHNDGIRSWDSFSAQEQRVLCRQMETFAGFLAHTDHQIGRLVEMLRERGDLDDTVLAVVADNGASAEGGPHGLFHELSYFNRSPEDIEEMDRRLDEWGGPTSHPHYAAGWAEAGNTPNRWYKTTCHEGGTRVPLIVHWPAGITQPGAVREQYGHAIDLLPTLLDLADIQAPRTVAGVEQRPFDGASLRTAITEASGEPSRSVQHFECFGHRAVWRDGWKAVALHVSSTHAFRVGMDPALAHDGDYDRDVWELYRVDEDFSETRDLAAEEPELLRELVELWWSEAERNQVLPLDDRGSVRFNEPRPQATLPREVYSYSSRVMLGRSSSPDLRNRTFSVTAEIDWEPGQEGAVVSYGNFAGGFSLFVLEDRLHVAFAYLGRREFAAGDEVPLSPGRHVVGFSFERAADHVGVVRVFLDGEERVRLDQVRTNPILWSAGQGLQVGGDSISSVSRAYRSPFDFRGDVRSVRIGLDEQATVPGDDGRILAVQQ</sequence>
<keyword evidence="8" id="KW-1185">Reference proteome</keyword>
<keyword evidence="3" id="KW-0378">Hydrolase</keyword>
<accession>A0A554SQ24</accession>
<feature type="region of interest" description="Disordered" evidence="5">
    <location>
        <begin position="1"/>
        <end position="33"/>
    </location>
</feature>
<comment type="caution">
    <text evidence="7">The sequence shown here is derived from an EMBL/GenBank/DDBJ whole genome shotgun (WGS) entry which is preliminary data.</text>
</comment>
<dbReference type="GO" id="GO:0016787">
    <property type="term" value="F:hydrolase activity"/>
    <property type="evidence" value="ECO:0007669"/>
    <property type="project" value="UniProtKB-KW"/>
</dbReference>
<dbReference type="EMBL" id="VLNT01000001">
    <property type="protein sequence ID" value="TSD68461.1"/>
    <property type="molecule type" value="Genomic_DNA"/>
</dbReference>
<evidence type="ECO:0000256" key="5">
    <source>
        <dbReference type="SAM" id="MobiDB-lite"/>
    </source>
</evidence>